<gene>
    <name evidence="2" type="ORF">TPAB3V08_LOCUS14511</name>
</gene>
<keyword evidence="3" id="KW-1185">Reference proteome</keyword>
<reference evidence="2" key="1">
    <citation type="submission" date="2021-03" db="EMBL/GenBank/DDBJ databases">
        <authorList>
            <person name="Tran Van P."/>
        </authorList>
    </citation>
    <scope>NUCLEOTIDE SEQUENCE</scope>
</reference>
<dbReference type="InterPro" id="IPR003599">
    <property type="entry name" value="Ig_sub"/>
</dbReference>
<dbReference type="EMBL" id="CAJPIN010071182">
    <property type="protein sequence ID" value="CAG2067568.1"/>
    <property type="molecule type" value="Genomic_DNA"/>
</dbReference>
<dbReference type="InterPro" id="IPR036179">
    <property type="entry name" value="Ig-like_dom_sf"/>
</dbReference>
<protein>
    <recommendedName>
        <fullName evidence="1">Immunoglobulin domain-containing protein</fullName>
    </recommendedName>
</protein>
<sequence length="102" mass="11567">MLAMPKWSTRAMFLDAWAFLGNINSDVWGPENPIEGDEVRLHCGGVVSNFSNFTVLNTSTYLSYQSTILIQNITKRYNGAYVCVVTKLEGYEEMKEINVHVQ</sequence>
<evidence type="ECO:0000259" key="1">
    <source>
        <dbReference type="SMART" id="SM00409"/>
    </source>
</evidence>
<accession>A0ABN7PN09</accession>
<dbReference type="InterPro" id="IPR013783">
    <property type="entry name" value="Ig-like_fold"/>
</dbReference>
<comment type="caution">
    <text evidence="2">The sequence shown here is derived from an EMBL/GenBank/DDBJ whole genome shotgun (WGS) entry which is preliminary data.</text>
</comment>
<proteinExistence type="predicted"/>
<dbReference type="Proteomes" id="UP001153148">
    <property type="component" value="Unassembled WGS sequence"/>
</dbReference>
<dbReference type="Gene3D" id="2.60.40.10">
    <property type="entry name" value="Immunoglobulins"/>
    <property type="match status" value="1"/>
</dbReference>
<dbReference type="SUPFAM" id="SSF48726">
    <property type="entry name" value="Immunoglobulin"/>
    <property type="match status" value="1"/>
</dbReference>
<feature type="non-terminal residue" evidence="2">
    <location>
        <position position="102"/>
    </location>
</feature>
<evidence type="ECO:0000313" key="2">
    <source>
        <dbReference type="EMBL" id="CAG2067568.1"/>
    </source>
</evidence>
<feature type="domain" description="Immunoglobulin" evidence="1">
    <location>
        <begin position="28"/>
        <end position="102"/>
    </location>
</feature>
<dbReference type="SMART" id="SM00409">
    <property type="entry name" value="IG"/>
    <property type="match status" value="1"/>
</dbReference>
<evidence type="ECO:0000313" key="3">
    <source>
        <dbReference type="Proteomes" id="UP001153148"/>
    </source>
</evidence>
<organism evidence="2 3">
    <name type="scientific">Timema podura</name>
    <name type="common">Walking stick</name>
    <dbReference type="NCBI Taxonomy" id="61482"/>
    <lineage>
        <taxon>Eukaryota</taxon>
        <taxon>Metazoa</taxon>
        <taxon>Ecdysozoa</taxon>
        <taxon>Arthropoda</taxon>
        <taxon>Hexapoda</taxon>
        <taxon>Insecta</taxon>
        <taxon>Pterygota</taxon>
        <taxon>Neoptera</taxon>
        <taxon>Polyneoptera</taxon>
        <taxon>Phasmatodea</taxon>
        <taxon>Timematodea</taxon>
        <taxon>Timematoidea</taxon>
        <taxon>Timematidae</taxon>
        <taxon>Timema</taxon>
    </lineage>
</organism>
<name>A0ABN7PN09_TIMPD</name>